<evidence type="ECO:0000256" key="13">
    <source>
        <dbReference type="ARBA" id="ARBA00022777"/>
    </source>
</evidence>
<name>A0A6P6I855_PUMCO</name>
<keyword evidence="15" id="KW-0256">Endoplasmic reticulum</keyword>
<evidence type="ECO:0000256" key="15">
    <source>
        <dbReference type="ARBA" id="ARBA00022824"/>
    </source>
</evidence>
<dbReference type="GO" id="GO:0070059">
    <property type="term" value="P:intrinsic apoptotic signaling pathway in response to endoplasmic reticulum stress"/>
    <property type="evidence" value="ECO:0007669"/>
    <property type="project" value="TreeGrafter"/>
</dbReference>
<keyword evidence="6" id="KW-0808">Transferase</keyword>
<evidence type="ECO:0000256" key="26">
    <source>
        <dbReference type="ARBA" id="ARBA00047899"/>
    </source>
</evidence>
<evidence type="ECO:0000256" key="2">
    <source>
        <dbReference type="ARBA" id="ARBA00004115"/>
    </source>
</evidence>
<dbReference type="GO" id="GO:0042803">
    <property type="term" value="F:protein homodimerization activity"/>
    <property type="evidence" value="ECO:0007669"/>
    <property type="project" value="UniProtKB-ARBA"/>
</dbReference>
<evidence type="ECO:0000256" key="12">
    <source>
        <dbReference type="ARBA" id="ARBA00022765"/>
    </source>
</evidence>
<evidence type="ECO:0000256" key="4">
    <source>
        <dbReference type="ARBA" id="ARBA00022527"/>
    </source>
</evidence>
<feature type="domain" description="Protein kinase" evidence="33">
    <location>
        <begin position="447"/>
        <end position="715"/>
    </location>
</feature>
<dbReference type="InterPro" id="IPR045133">
    <property type="entry name" value="IRE1/2-like"/>
</dbReference>
<comment type="subcellular location">
    <subcellularLocation>
        <location evidence="2">Endoplasmic reticulum membrane</location>
        <topology evidence="2">Single-pass type I membrane protein</topology>
    </subcellularLocation>
</comment>
<evidence type="ECO:0000256" key="23">
    <source>
        <dbReference type="ARBA" id="ARBA00023180"/>
    </source>
</evidence>
<dbReference type="Gene3D" id="1.20.1440.180">
    <property type="entry name" value="KEN domain"/>
    <property type="match status" value="1"/>
</dbReference>
<evidence type="ECO:0000256" key="8">
    <source>
        <dbReference type="ARBA" id="ARBA00022703"/>
    </source>
</evidence>
<dbReference type="PANTHER" id="PTHR13954">
    <property type="entry name" value="IRE1-RELATED"/>
    <property type="match status" value="1"/>
</dbReference>
<dbReference type="InterPro" id="IPR011047">
    <property type="entry name" value="Quinoprotein_ADH-like_sf"/>
</dbReference>
<keyword evidence="16" id="KW-0067">ATP-binding</keyword>
<dbReference type="InterPro" id="IPR011009">
    <property type="entry name" value="Kinase-like_dom_sf"/>
</dbReference>
<dbReference type="PROSITE" id="PS51392">
    <property type="entry name" value="KEN"/>
    <property type="match status" value="1"/>
</dbReference>
<dbReference type="PANTHER" id="PTHR13954:SF17">
    <property type="entry name" value="SERINE_THREONINE-PROTEIN KINASE_ENDORIBONUCLEASE IRE1"/>
    <property type="match status" value="1"/>
</dbReference>
<evidence type="ECO:0000256" key="14">
    <source>
        <dbReference type="ARBA" id="ARBA00022801"/>
    </source>
</evidence>
<dbReference type="CDD" id="cd13982">
    <property type="entry name" value="STKc_IRE1"/>
    <property type="match status" value="1"/>
</dbReference>
<keyword evidence="19" id="KW-0805">Transcription regulation</keyword>
<dbReference type="InterPro" id="IPR015943">
    <property type="entry name" value="WD40/YVTN_repeat-like_dom_sf"/>
</dbReference>
<dbReference type="GO" id="GO:0051082">
    <property type="term" value="F:unfolded protein binding"/>
    <property type="evidence" value="ECO:0007669"/>
    <property type="project" value="TreeGrafter"/>
</dbReference>
<dbReference type="SMART" id="SM00220">
    <property type="entry name" value="S_TKc"/>
    <property type="match status" value="1"/>
</dbReference>
<dbReference type="GO" id="GO:0004674">
    <property type="term" value="F:protein serine/threonine kinase activity"/>
    <property type="evidence" value="ECO:0007669"/>
    <property type="project" value="UniProtKB-KW"/>
</dbReference>
<evidence type="ECO:0000256" key="10">
    <source>
        <dbReference type="ARBA" id="ARBA00022729"/>
    </source>
</evidence>
<keyword evidence="5" id="KW-0597">Phosphoprotein</keyword>
<dbReference type="Gene3D" id="2.130.10.10">
    <property type="entry name" value="YVTN repeat-like/Quinoprotein amine dehydrogenase"/>
    <property type="match status" value="1"/>
</dbReference>
<dbReference type="InterPro" id="IPR018391">
    <property type="entry name" value="PQQ_b-propeller_rpt"/>
</dbReference>
<evidence type="ECO:0000256" key="30">
    <source>
        <dbReference type="ARBA" id="ARBA00078578"/>
    </source>
</evidence>
<keyword evidence="14" id="KW-0378">Hydrolase</keyword>
<keyword evidence="35" id="KW-1185">Reference proteome</keyword>
<keyword evidence="12" id="KW-0013">ADP-ribosylation</keyword>
<keyword evidence="23" id="KW-0325">Glycoprotein</keyword>
<dbReference type="Proteomes" id="UP000515131">
    <property type="component" value="Unplaced"/>
</dbReference>
<keyword evidence="4" id="KW-0723">Serine/threonine-protein kinase</keyword>
<protein>
    <recommendedName>
        <fullName evidence="28">Serine/threonine-protein kinase/endoribonuclease IRE1</fullName>
        <ecNumber evidence="3">2.7.11.1</ecNumber>
    </recommendedName>
    <alternativeName>
        <fullName evidence="29">Endoplasmic reticulum-to-nucleus signaling 1</fullName>
    </alternativeName>
    <alternativeName>
        <fullName evidence="30">Inositol-requiring protein 1</fullName>
    </alternativeName>
    <alternativeName>
        <fullName evidence="31">Ire1-alpha</fullName>
    </alternativeName>
</protein>
<evidence type="ECO:0000256" key="11">
    <source>
        <dbReference type="ARBA" id="ARBA00022741"/>
    </source>
</evidence>
<keyword evidence="21" id="KW-1015">Disulfide bond</keyword>
<organism evidence="35 36">
    <name type="scientific">Puma concolor</name>
    <name type="common">Mountain lion</name>
    <name type="synonym">Felis concolor</name>
    <dbReference type="NCBI Taxonomy" id="9696"/>
    <lineage>
        <taxon>Eukaryota</taxon>
        <taxon>Metazoa</taxon>
        <taxon>Chordata</taxon>
        <taxon>Craniata</taxon>
        <taxon>Vertebrata</taxon>
        <taxon>Euteleostomi</taxon>
        <taxon>Mammalia</taxon>
        <taxon>Eutheria</taxon>
        <taxon>Laurasiatheria</taxon>
        <taxon>Carnivora</taxon>
        <taxon>Feliformia</taxon>
        <taxon>Felidae</taxon>
        <taxon>Felinae</taxon>
        <taxon>Puma</taxon>
    </lineage>
</organism>
<dbReference type="AlphaFoldDB" id="A0A6P6I855"/>
<evidence type="ECO:0000256" key="3">
    <source>
        <dbReference type="ARBA" id="ARBA00012513"/>
    </source>
</evidence>
<dbReference type="GO" id="GO:0016787">
    <property type="term" value="F:hydrolase activity"/>
    <property type="evidence" value="ECO:0007669"/>
    <property type="project" value="UniProtKB-KW"/>
</dbReference>
<evidence type="ECO:0000256" key="6">
    <source>
        <dbReference type="ARBA" id="ARBA00022679"/>
    </source>
</evidence>
<evidence type="ECO:0000256" key="29">
    <source>
        <dbReference type="ARBA" id="ARBA00076266"/>
    </source>
</evidence>
<dbReference type="GO" id="GO:0005524">
    <property type="term" value="F:ATP binding"/>
    <property type="evidence" value="ECO:0007669"/>
    <property type="project" value="UniProtKB-KW"/>
</dbReference>
<evidence type="ECO:0000256" key="7">
    <source>
        <dbReference type="ARBA" id="ARBA00022692"/>
    </source>
</evidence>
<comment type="cofactor">
    <cofactor evidence="1">
        <name>Mg(2+)</name>
        <dbReference type="ChEBI" id="CHEBI:18420"/>
    </cofactor>
</comment>
<dbReference type="PROSITE" id="PS00108">
    <property type="entry name" value="PROTEIN_KINASE_ST"/>
    <property type="match status" value="1"/>
</dbReference>
<evidence type="ECO:0000256" key="1">
    <source>
        <dbReference type="ARBA" id="ARBA00001946"/>
    </source>
</evidence>
<evidence type="ECO:0000313" key="35">
    <source>
        <dbReference type="Proteomes" id="UP000515131"/>
    </source>
</evidence>
<evidence type="ECO:0000259" key="33">
    <source>
        <dbReference type="PROSITE" id="PS50011"/>
    </source>
</evidence>
<dbReference type="GO" id="GO:0010629">
    <property type="term" value="P:negative regulation of gene expression"/>
    <property type="evidence" value="ECO:0007669"/>
    <property type="project" value="UniProtKB-ARBA"/>
</dbReference>
<feature type="transmembrane region" description="Helical" evidence="32">
    <location>
        <begin position="445"/>
        <end position="470"/>
    </location>
</feature>
<dbReference type="CTD" id="2081"/>
<keyword evidence="11" id="KW-0547">Nucleotide-binding</keyword>
<keyword evidence="24" id="KW-0834">Unfolded protein response</keyword>
<dbReference type="GO" id="GO:1905898">
    <property type="term" value="P:positive regulation of response to endoplasmic reticulum stress"/>
    <property type="evidence" value="ECO:0007669"/>
    <property type="project" value="UniProtKB-ARBA"/>
</dbReference>
<keyword evidence="20 32" id="KW-0472">Membrane</keyword>
<accession>A0A6P6I855</accession>
<feature type="domain" description="KEN" evidence="34">
    <location>
        <begin position="718"/>
        <end position="846"/>
    </location>
</feature>
<dbReference type="GO" id="GO:0033120">
    <property type="term" value="P:positive regulation of RNA splicing"/>
    <property type="evidence" value="ECO:0007669"/>
    <property type="project" value="UniProtKB-ARBA"/>
</dbReference>
<dbReference type="InterPro" id="IPR008271">
    <property type="entry name" value="Ser/Thr_kinase_AS"/>
</dbReference>
<dbReference type="InterPro" id="IPR010513">
    <property type="entry name" value="KEN_dom"/>
</dbReference>
<sequence length="860" mass="97327">MCLGCGLSNLSVFIFEIFGSPSTVTLPETLLFVSTLDGSLHAVSKRTGSIKWTLKEDPVLQVPTHVEEPAFLPDPNDGSLYTLGGKNNEGLTKLPFTIPELVQASPCRSSDGILYMGKKQDIWYVIDLLTGEKQQTLSSAFADSLCPSTSLLYLGRTEYTITMYDTKTRELRWNATYFDYAASLPEDDGDYKMSHFVSNGDGLVVTVDSESGDVLWIQNYASPVVAFYVWQREGLRKVMHINVAVETLRYLTFMSGEVGRITKWKYPFPKETEAKSKLTPTLYVGKYSTSLYASPSMVHEGVAVVPRGSTLPLLEGPQTDGVTIGDKGECVITPSTDLKFDPGLKGKSKLNYLRNYWLLIGHHETPLSASTKMLERFPNNLPKHRENVIPADSEKKSFEEVINLVEQTSENAPTAVSQEVEEKFEHAPAKPEAPVDSMLKDIATIILSTFLLIGWVAFIITYPLPVILVLRGMFDNRDVAVKRILPECFSFADREVQLLRESDEHPNVIRYFCTERDRQFQYIAIELCAATLQEYVEQKDFAHLGLEPITLLQQTTSGLAHLHSLNIVHRDLKPHNILLSMPNAHGRIKAMISDFGLCKKLAVGRHSFSRRSGVPGTEGWIAPEMLSEDCKDNPTYTVDIFSAGCVFYYVISEGSHPFGKSLQRQANILLGAYSLDCLHPEKHEDVIARELIEKMIAMDPQKRPSAKHVLKHPFFWSLEKQLQFFQDVSDRIEKESLDGPIVKQLERGGRAVVKTDWRENITVPLQTDLRKFRTYKGGSVRDLLRAMRNKKHHYRELPAEVRETLGSLPDDFVRYFTSRFPHLLPHTYRAMEPCSHERLFQPYYFHEPPELRPPVTPDAL</sequence>
<dbReference type="CDD" id="cd10422">
    <property type="entry name" value="RNase_Ire1"/>
    <property type="match status" value="1"/>
</dbReference>
<dbReference type="FunFam" id="1.20.1440.180:FF:000001">
    <property type="entry name" value="Serine/threonine-protein kinase/endoribonuclease IRE1"/>
    <property type="match status" value="1"/>
</dbReference>
<dbReference type="SMART" id="SM00580">
    <property type="entry name" value="PUG"/>
    <property type="match status" value="1"/>
</dbReference>
<dbReference type="GO" id="GO:0004521">
    <property type="term" value="F:RNA endonuclease activity"/>
    <property type="evidence" value="ECO:0007669"/>
    <property type="project" value="InterPro"/>
</dbReference>
<keyword evidence="22" id="KW-0804">Transcription</keyword>
<dbReference type="Pfam" id="PF00069">
    <property type="entry name" value="Pkinase"/>
    <property type="match status" value="1"/>
</dbReference>
<dbReference type="SMART" id="SM00564">
    <property type="entry name" value="PQQ"/>
    <property type="match status" value="5"/>
</dbReference>
<gene>
    <name evidence="36" type="primary">ERN1</name>
</gene>
<evidence type="ECO:0000256" key="24">
    <source>
        <dbReference type="ARBA" id="ARBA00023230"/>
    </source>
</evidence>
<evidence type="ECO:0000256" key="25">
    <source>
        <dbReference type="ARBA" id="ARBA00023268"/>
    </source>
</evidence>
<dbReference type="InterPro" id="IPR038357">
    <property type="entry name" value="KEN_sf"/>
</dbReference>
<dbReference type="GO" id="GO:0046872">
    <property type="term" value="F:metal ion binding"/>
    <property type="evidence" value="ECO:0007669"/>
    <property type="project" value="UniProtKB-KW"/>
</dbReference>
<evidence type="ECO:0000256" key="19">
    <source>
        <dbReference type="ARBA" id="ARBA00023015"/>
    </source>
</evidence>
<dbReference type="FunFam" id="3.30.200.20:FF:000077">
    <property type="entry name" value="Putative Serine/threonine-protein kinase/endoribonuclease IRE1"/>
    <property type="match status" value="1"/>
</dbReference>
<evidence type="ECO:0000256" key="22">
    <source>
        <dbReference type="ARBA" id="ARBA00023163"/>
    </source>
</evidence>
<keyword evidence="9" id="KW-0479">Metal-binding</keyword>
<reference evidence="36" key="1">
    <citation type="submission" date="2025-08" db="UniProtKB">
        <authorList>
            <consortium name="RefSeq"/>
        </authorList>
    </citation>
    <scope>IDENTIFICATION</scope>
    <source>
        <tissue evidence="36">Blood</tissue>
    </source>
</reference>
<dbReference type="GeneID" id="112864460"/>
<evidence type="ECO:0000313" key="36">
    <source>
        <dbReference type="RefSeq" id="XP_025783273.1"/>
    </source>
</evidence>
<keyword evidence="8" id="KW-0053">Apoptosis</keyword>
<dbReference type="Gene3D" id="3.30.200.20">
    <property type="entry name" value="Phosphorylase Kinase, domain 1"/>
    <property type="match status" value="1"/>
</dbReference>
<evidence type="ECO:0000256" key="16">
    <source>
        <dbReference type="ARBA" id="ARBA00022840"/>
    </source>
</evidence>
<proteinExistence type="predicted"/>
<dbReference type="GO" id="GO:0006397">
    <property type="term" value="P:mRNA processing"/>
    <property type="evidence" value="ECO:0007669"/>
    <property type="project" value="InterPro"/>
</dbReference>
<dbReference type="PROSITE" id="PS50011">
    <property type="entry name" value="PROTEIN_KINASE_DOM"/>
    <property type="match status" value="1"/>
</dbReference>
<keyword evidence="17" id="KW-0460">Magnesium</keyword>
<evidence type="ECO:0000256" key="9">
    <source>
        <dbReference type="ARBA" id="ARBA00022723"/>
    </source>
</evidence>
<evidence type="ECO:0000256" key="28">
    <source>
        <dbReference type="ARBA" id="ARBA00073767"/>
    </source>
</evidence>
<evidence type="ECO:0000256" key="21">
    <source>
        <dbReference type="ARBA" id="ARBA00023157"/>
    </source>
</evidence>
<dbReference type="InterPro" id="IPR000719">
    <property type="entry name" value="Prot_kinase_dom"/>
</dbReference>
<dbReference type="SUPFAM" id="SSF56112">
    <property type="entry name" value="Protein kinase-like (PK-like)"/>
    <property type="match status" value="1"/>
</dbReference>
<dbReference type="SUPFAM" id="SSF50998">
    <property type="entry name" value="Quinoprotein alcohol dehydrogenase-like"/>
    <property type="match status" value="1"/>
</dbReference>
<comment type="catalytic activity">
    <reaction evidence="27">
        <text>L-seryl-[protein] + ATP = O-phospho-L-seryl-[protein] + ADP + H(+)</text>
        <dbReference type="Rhea" id="RHEA:17989"/>
        <dbReference type="Rhea" id="RHEA-COMP:9863"/>
        <dbReference type="Rhea" id="RHEA-COMP:11604"/>
        <dbReference type="ChEBI" id="CHEBI:15378"/>
        <dbReference type="ChEBI" id="CHEBI:29999"/>
        <dbReference type="ChEBI" id="CHEBI:30616"/>
        <dbReference type="ChEBI" id="CHEBI:83421"/>
        <dbReference type="ChEBI" id="CHEBI:456216"/>
        <dbReference type="EC" id="2.7.11.1"/>
    </reaction>
</comment>
<evidence type="ECO:0000256" key="20">
    <source>
        <dbReference type="ARBA" id="ARBA00023136"/>
    </source>
</evidence>
<dbReference type="CDD" id="cd09769">
    <property type="entry name" value="Luminal_IRE1"/>
    <property type="match status" value="1"/>
</dbReference>
<evidence type="ECO:0000256" key="18">
    <source>
        <dbReference type="ARBA" id="ARBA00022989"/>
    </source>
</evidence>
<keyword evidence="7 32" id="KW-0812">Transmembrane</keyword>
<evidence type="ECO:0000259" key="34">
    <source>
        <dbReference type="PROSITE" id="PS51392"/>
    </source>
</evidence>
<evidence type="ECO:0000256" key="17">
    <source>
        <dbReference type="ARBA" id="ARBA00022842"/>
    </source>
</evidence>
<dbReference type="FunFam" id="2.130.10.10:FF:000225">
    <property type="entry name" value="Endoplasmic reticulum to nucleus-signaling 1"/>
    <property type="match status" value="1"/>
</dbReference>
<dbReference type="GO" id="GO:1990604">
    <property type="term" value="C:IRE1-TRAF2-ASK1 complex"/>
    <property type="evidence" value="ECO:0007669"/>
    <property type="project" value="TreeGrafter"/>
</dbReference>
<comment type="catalytic activity">
    <reaction evidence="26">
        <text>L-threonyl-[protein] + ATP = O-phospho-L-threonyl-[protein] + ADP + H(+)</text>
        <dbReference type="Rhea" id="RHEA:46608"/>
        <dbReference type="Rhea" id="RHEA-COMP:11060"/>
        <dbReference type="Rhea" id="RHEA-COMP:11605"/>
        <dbReference type="ChEBI" id="CHEBI:15378"/>
        <dbReference type="ChEBI" id="CHEBI:30013"/>
        <dbReference type="ChEBI" id="CHEBI:30616"/>
        <dbReference type="ChEBI" id="CHEBI:61977"/>
        <dbReference type="ChEBI" id="CHEBI:456216"/>
        <dbReference type="EC" id="2.7.11.1"/>
    </reaction>
</comment>
<keyword evidence="18 32" id="KW-1133">Transmembrane helix</keyword>
<dbReference type="KEGG" id="pcoo:112864460"/>
<evidence type="ECO:0000256" key="5">
    <source>
        <dbReference type="ARBA" id="ARBA00022553"/>
    </source>
</evidence>
<dbReference type="RefSeq" id="XP_025783273.1">
    <property type="nucleotide sequence ID" value="XM_025927488.1"/>
</dbReference>
<dbReference type="Gene3D" id="1.10.510.10">
    <property type="entry name" value="Transferase(Phosphotransferase) domain 1"/>
    <property type="match status" value="1"/>
</dbReference>
<dbReference type="EC" id="2.7.11.1" evidence="3"/>
<dbReference type="GO" id="GO:0036498">
    <property type="term" value="P:IRE1-mediated unfolded protein response"/>
    <property type="evidence" value="ECO:0007669"/>
    <property type="project" value="UniProtKB-ARBA"/>
</dbReference>
<dbReference type="FunFam" id="1.10.510.10:FF:000215">
    <property type="entry name" value="serine/threonine-protein kinase/endoribonuclease IRE1 isoform X1"/>
    <property type="match status" value="1"/>
</dbReference>
<evidence type="ECO:0000256" key="32">
    <source>
        <dbReference type="SAM" id="Phobius"/>
    </source>
</evidence>
<keyword evidence="13 36" id="KW-0418">Kinase</keyword>
<keyword evidence="25" id="KW-0511">Multifunctional enzyme</keyword>
<keyword evidence="10" id="KW-0732">Signal</keyword>
<dbReference type="Pfam" id="PF06479">
    <property type="entry name" value="Ribonuc_2-5A"/>
    <property type="match status" value="1"/>
</dbReference>
<evidence type="ECO:0000256" key="27">
    <source>
        <dbReference type="ARBA" id="ARBA00048679"/>
    </source>
</evidence>
<evidence type="ECO:0000256" key="31">
    <source>
        <dbReference type="ARBA" id="ARBA00083182"/>
    </source>
</evidence>